<evidence type="ECO:0000313" key="3">
    <source>
        <dbReference type="EMBL" id="SFV60975.1"/>
    </source>
</evidence>
<evidence type="ECO:0000256" key="1">
    <source>
        <dbReference type="ARBA" id="ARBA00010759"/>
    </source>
</evidence>
<dbReference type="PRINTS" id="PR01576">
    <property type="entry name" value="PDEFORMYLASE"/>
</dbReference>
<dbReference type="InterPro" id="IPR023635">
    <property type="entry name" value="Peptide_deformylase"/>
</dbReference>
<dbReference type="SUPFAM" id="SSF56420">
    <property type="entry name" value="Peptide deformylase"/>
    <property type="match status" value="1"/>
</dbReference>
<dbReference type="InterPro" id="IPR036821">
    <property type="entry name" value="Peptide_deformylase_sf"/>
</dbReference>
<proteinExistence type="inferred from homology"/>
<feature type="transmembrane region" description="Helical" evidence="2">
    <location>
        <begin position="181"/>
        <end position="199"/>
    </location>
</feature>
<organism evidence="3">
    <name type="scientific">hydrothermal vent metagenome</name>
    <dbReference type="NCBI Taxonomy" id="652676"/>
    <lineage>
        <taxon>unclassified sequences</taxon>
        <taxon>metagenomes</taxon>
        <taxon>ecological metagenomes</taxon>
    </lineage>
</organism>
<accession>A0A1W1C5G3</accession>
<keyword evidence="2" id="KW-0812">Transmembrane</keyword>
<name>A0A1W1C5G3_9ZZZZ</name>
<comment type="similarity">
    <text evidence="1">Belongs to the polypeptide deformylase family.</text>
</comment>
<dbReference type="PANTHER" id="PTHR10458">
    <property type="entry name" value="PEPTIDE DEFORMYLASE"/>
    <property type="match status" value="1"/>
</dbReference>
<dbReference type="AlphaFoldDB" id="A0A1W1C5G3"/>
<keyword evidence="3" id="KW-0378">Hydrolase</keyword>
<dbReference type="PANTHER" id="PTHR10458:SF22">
    <property type="entry name" value="PEPTIDE DEFORMYLASE"/>
    <property type="match status" value="1"/>
</dbReference>
<protein>
    <submittedName>
        <fullName evidence="3">Peptide deformylase</fullName>
        <ecNumber evidence="3">3.5.1.88</ecNumber>
    </submittedName>
</protein>
<reference evidence="3" key="1">
    <citation type="submission" date="2016-10" db="EMBL/GenBank/DDBJ databases">
        <authorList>
            <person name="de Groot N.N."/>
        </authorList>
    </citation>
    <scope>NUCLEOTIDE SEQUENCE</scope>
</reference>
<evidence type="ECO:0000256" key="2">
    <source>
        <dbReference type="SAM" id="Phobius"/>
    </source>
</evidence>
<gene>
    <name evidence="3" type="ORF">MNB_SM-5-454</name>
</gene>
<dbReference type="EMBL" id="FPHH01000059">
    <property type="protein sequence ID" value="SFV60975.1"/>
    <property type="molecule type" value="Genomic_DNA"/>
</dbReference>
<feature type="transmembrane region" description="Helical" evidence="2">
    <location>
        <begin position="242"/>
        <end position="268"/>
    </location>
</feature>
<sequence length="269" mass="30717">MMIKEIITYPKTPSLEFGANVRLFDDALFQLIDDIKDTMKANNLNALAAFQIGSPYNVIVLQDGDDFIELINARIIKQEGTIESVETTAYFPNLSAKVERYETIKVMYEDREGNQKFLDATGEKAIIIQRKLDYSFGSNFRIRLDDAERKIFDEKLEFGTDAIIENGCPTVFKRDKILHTFKYTFIAALVGVGFSFFLSDANRAILKVAENYTMLFMLVLLVTYFFYAQYEGRQYKNCSSCQIGNIIGVSAISAVKLLALFALNYFLIW</sequence>
<dbReference type="Pfam" id="PF01327">
    <property type="entry name" value="Pep_deformylase"/>
    <property type="match status" value="1"/>
</dbReference>
<keyword evidence="2" id="KW-0472">Membrane</keyword>
<feature type="transmembrane region" description="Helical" evidence="2">
    <location>
        <begin position="211"/>
        <end position="230"/>
    </location>
</feature>
<keyword evidence="2" id="KW-1133">Transmembrane helix</keyword>
<dbReference type="Gene3D" id="3.90.45.10">
    <property type="entry name" value="Peptide deformylase"/>
    <property type="match status" value="1"/>
</dbReference>
<dbReference type="GO" id="GO:0042586">
    <property type="term" value="F:peptide deformylase activity"/>
    <property type="evidence" value="ECO:0007669"/>
    <property type="project" value="UniProtKB-EC"/>
</dbReference>
<dbReference type="EC" id="3.5.1.88" evidence="3"/>